<dbReference type="OrthoDB" id="416222at2759"/>
<dbReference type="GO" id="GO:0097038">
    <property type="term" value="C:perinuclear endoplasmic reticulum"/>
    <property type="evidence" value="ECO:0007669"/>
    <property type="project" value="TreeGrafter"/>
</dbReference>
<evidence type="ECO:0000256" key="4">
    <source>
        <dbReference type="SAM" id="Coils"/>
    </source>
</evidence>
<evidence type="ECO:0000256" key="3">
    <source>
        <dbReference type="RuleBase" id="RU003845"/>
    </source>
</evidence>
<evidence type="ECO:0000313" key="7">
    <source>
        <dbReference type="Proteomes" id="UP000276133"/>
    </source>
</evidence>
<dbReference type="SUPFAM" id="SSF144000">
    <property type="entry name" value="Oxysterol-binding protein-like"/>
    <property type="match status" value="1"/>
</dbReference>
<feature type="region of interest" description="Disordered" evidence="5">
    <location>
        <begin position="117"/>
        <end position="154"/>
    </location>
</feature>
<gene>
    <name evidence="6" type="ORF">BpHYR1_022521</name>
</gene>
<dbReference type="PANTHER" id="PTHR10972:SF209">
    <property type="entry name" value="OXYSTEROL-BINDING PROTEIN"/>
    <property type="match status" value="1"/>
</dbReference>
<feature type="coiled-coil region" evidence="4">
    <location>
        <begin position="605"/>
        <end position="632"/>
    </location>
</feature>
<dbReference type="GO" id="GO:0005886">
    <property type="term" value="C:plasma membrane"/>
    <property type="evidence" value="ECO:0007669"/>
    <property type="project" value="TreeGrafter"/>
</dbReference>
<evidence type="ECO:0000256" key="5">
    <source>
        <dbReference type="SAM" id="MobiDB-lite"/>
    </source>
</evidence>
<dbReference type="GO" id="GO:0006869">
    <property type="term" value="P:lipid transport"/>
    <property type="evidence" value="ECO:0007669"/>
    <property type="project" value="UniProtKB-KW"/>
</dbReference>
<organism evidence="6 7">
    <name type="scientific">Brachionus plicatilis</name>
    <name type="common">Marine rotifer</name>
    <name type="synonym">Brachionus muelleri</name>
    <dbReference type="NCBI Taxonomy" id="10195"/>
    <lineage>
        <taxon>Eukaryota</taxon>
        <taxon>Metazoa</taxon>
        <taxon>Spiralia</taxon>
        <taxon>Gnathifera</taxon>
        <taxon>Rotifera</taxon>
        <taxon>Eurotatoria</taxon>
        <taxon>Monogononta</taxon>
        <taxon>Pseudotrocha</taxon>
        <taxon>Ploima</taxon>
        <taxon>Brachionidae</taxon>
        <taxon>Brachionus</taxon>
    </lineage>
</organism>
<feature type="coiled-coil region" evidence="4">
    <location>
        <begin position="90"/>
        <end position="117"/>
    </location>
</feature>
<feature type="compositionally biased region" description="Basic and acidic residues" evidence="5">
    <location>
        <begin position="514"/>
        <end position="536"/>
    </location>
</feature>
<evidence type="ECO:0000313" key="6">
    <source>
        <dbReference type="EMBL" id="RNA24939.1"/>
    </source>
</evidence>
<dbReference type="PROSITE" id="PS01013">
    <property type="entry name" value="OSBP"/>
    <property type="match status" value="1"/>
</dbReference>
<dbReference type="InterPro" id="IPR037239">
    <property type="entry name" value="OSBP_sf"/>
</dbReference>
<keyword evidence="3" id="KW-0813">Transport</keyword>
<feature type="compositionally biased region" description="Polar residues" evidence="5">
    <location>
        <begin position="119"/>
        <end position="133"/>
    </location>
</feature>
<dbReference type="Proteomes" id="UP000276133">
    <property type="component" value="Unassembled WGS sequence"/>
</dbReference>
<name>A0A3M7RN91_BRAPC</name>
<dbReference type="STRING" id="10195.A0A3M7RN91"/>
<dbReference type="GO" id="GO:0032934">
    <property type="term" value="F:sterol binding"/>
    <property type="evidence" value="ECO:0007669"/>
    <property type="project" value="TreeGrafter"/>
</dbReference>
<dbReference type="FunFam" id="2.40.160.120:FF:000005">
    <property type="entry name" value="Oxysterol-binding protein"/>
    <property type="match status" value="1"/>
</dbReference>
<keyword evidence="4" id="KW-0175">Coiled coil</keyword>
<evidence type="ECO:0000256" key="2">
    <source>
        <dbReference type="RuleBase" id="RU003844"/>
    </source>
</evidence>
<keyword evidence="3" id="KW-0445">Lipid transport</keyword>
<dbReference type="Pfam" id="PF01237">
    <property type="entry name" value="Oxysterol_BP"/>
    <property type="match status" value="1"/>
</dbReference>
<reference evidence="6 7" key="1">
    <citation type="journal article" date="2018" name="Sci. Rep.">
        <title>Genomic signatures of local adaptation to the degree of environmental predictability in rotifers.</title>
        <authorList>
            <person name="Franch-Gras L."/>
            <person name="Hahn C."/>
            <person name="Garcia-Roger E.M."/>
            <person name="Carmona M.J."/>
            <person name="Serra M."/>
            <person name="Gomez A."/>
        </authorList>
    </citation>
    <scope>NUCLEOTIDE SEQUENCE [LARGE SCALE GENOMIC DNA]</scope>
    <source>
        <strain evidence="6">HYR1</strain>
    </source>
</reference>
<keyword evidence="1" id="KW-0446">Lipid-binding</keyword>
<dbReference type="Gene3D" id="3.30.70.3490">
    <property type="match status" value="1"/>
</dbReference>
<keyword evidence="7" id="KW-1185">Reference proteome</keyword>
<dbReference type="Gene3D" id="2.40.160.120">
    <property type="match status" value="1"/>
</dbReference>
<evidence type="ECO:0000256" key="1">
    <source>
        <dbReference type="ARBA" id="ARBA00023121"/>
    </source>
</evidence>
<dbReference type="GO" id="GO:0005829">
    <property type="term" value="C:cytosol"/>
    <property type="evidence" value="ECO:0007669"/>
    <property type="project" value="TreeGrafter"/>
</dbReference>
<proteinExistence type="inferred from homology"/>
<dbReference type="PANTHER" id="PTHR10972">
    <property type="entry name" value="OXYSTEROL-BINDING PROTEIN-RELATED"/>
    <property type="match status" value="1"/>
</dbReference>
<dbReference type="InterPro" id="IPR000648">
    <property type="entry name" value="Oxysterol-bd"/>
</dbReference>
<feature type="region of interest" description="Disordered" evidence="5">
    <location>
        <begin position="508"/>
        <end position="536"/>
    </location>
</feature>
<comment type="similarity">
    <text evidence="2">Belongs to the OSBP family.</text>
</comment>
<protein>
    <recommendedName>
        <fullName evidence="3">Oxysterol-binding protein</fullName>
    </recommendedName>
</protein>
<dbReference type="EMBL" id="REGN01003011">
    <property type="protein sequence ID" value="RNA24939.1"/>
    <property type="molecule type" value="Genomic_DNA"/>
</dbReference>
<dbReference type="AlphaFoldDB" id="A0A3M7RN91"/>
<comment type="caution">
    <text evidence="6">The sequence shown here is derived from an EMBL/GenBank/DDBJ whole genome shotgun (WGS) entry which is preliminary data.</text>
</comment>
<accession>A0A3M7RN91</accession>
<dbReference type="InterPro" id="IPR018494">
    <property type="entry name" value="Oxysterol-bd_CS"/>
</dbReference>
<sequence length="676" mass="78872">MLIMKHYSEYTLKADEDKLNFLLQQIELQLNSINTVEITETERNQTVYQIISNCKQHFGNLKIQFKNYVDNTNKCLSLHEQRDSTLKTQLAESRSKCELLEQSLRVLAQENFELEADQGQATKSKNSALSETSKVSDEDNFGDNISRLSNSDSDETEEFFDTANDNFNDDNQSLALKSSFGSNEDLKSVITQENTLMEMNLATKVENAIDILETDEYGWRMRLPSKMFDRSQISIWSILKQFIGKELSKIAMPAALCEPLSFLQRITENVYYSDLLNKAADINMSPDPCKRLEYITAFAVSSISNNIDRLSKPFNPLLGETYELTREDLGFKIVSEQVSHHPPISAFHSESIIPNNWCYYGTVNPKMKFWGKSIEIQPKGTLTVELKNLNETYTWQTVTCCVHNIIVGKLWFEYYGTMEIVCHQTGYKAIINFKPYSWSNKDLHRVEGFIYDKKKNKIRALYGYWSYCLYSCDPKEYDHYVKSSSKKLPMIEVDEFFNEKNSSSNSNFYHGKNNHSESDLNHSDNSSKFKDERLSSKKSEPAFNSAFLKASEDLDLLEIWRVVPRPSYASDYFYFNYFAMTLNELKDDLKNVIAPTDSRLRSDVRQLELGDLDRATEEKTKLEEKQREARNNRKGEFIPNWFQLKKHPYTSEETYFFNFKYWQRDFKNCPDLYIKE</sequence>